<evidence type="ECO:0000313" key="1">
    <source>
        <dbReference type="EMBL" id="CAA6820857.1"/>
    </source>
</evidence>
<proteinExistence type="predicted"/>
<sequence>MSELHPAIGKMLEKYDLSTADKTYEALREILQEIVLLGLYRAGFFNEAVFYGGTALRILYGLDRFSEDLDFSLIEPNKEFDLGV</sequence>
<dbReference type="AlphaFoldDB" id="A0A6S6TRT8"/>
<protein>
    <recommendedName>
        <fullName evidence="2">Nucleotidyl transferase AbiEii/AbiGii toxin family protein</fullName>
    </recommendedName>
</protein>
<feature type="non-terminal residue" evidence="1">
    <location>
        <position position="84"/>
    </location>
</feature>
<dbReference type="Pfam" id="PF08843">
    <property type="entry name" value="AbiEii"/>
    <property type="match status" value="1"/>
</dbReference>
<name>A0A6S6TRT8_9BACT</name>
<organism evidence="1">
    <name type="scientific">uncultured Sulfurovum sp</name>
    <dbReference type="NCBI Taxonomy" id="269237"/>
    <lineage>
        <taxon>Bacteria</taxon>
        <taxon>Pseudomonadati</taxon>
        <taxon>Campylobacterota</taxon>
        <taxon>Epsilonproteobacteria</taxon>
        <taxon>Campylobacterales</taxon>
        <taxon>Sulfurovaceae</taxon>
        <taxon>Sulfurovum</taxon>
        <taxon>environmental samples</taxon>
    </lineage>
</organism>
<accession>A0A6S6TRT8</accession>
<dbReference type="EMBL" id="CACVAU010000060">
    <property type="protein sequence ID" value="CAA6820857.1"/>
    <property type="molecule type" value="Genomic_DNA"/>
</dbReference>
<reference evidence="1" key="1">
    <citation type="submission" date="2020-01" db="EMBL/GenBank/DDBJ databases">
        <authorList>
            <person name="Meier V. D."/>
            <person name="Meier V D."/>
        </authorList>
    </citation>
    <scope>NUCLEOTIDE SEQUENCE</scope>
    <source>
        <strain evidence="1">HLG_WM_MAG_05</strain>
    </source>
</reference>
<dbReference type="Gene3D" id="3.10.450.620">
    <property type="entry name" value="JHP933, nucleotidyltransferase-like core domain"/>
    <property type="match status" value="1"/>
</dbReference>
<dbReference type="InterPro" id="IPR014942">
    <property type="entry name" value="AbiEii"/>
</dbReference>
<gene>
    <name evidence="1" type="ORF">HELGO_WM44753</name>
</gene>
<evidence type="ECO:0008006" key="2">
    <source>
        <dbReference type="Google" id="ProtNLM"/>
    </source>
</evidence>